<dbReference type="RefSeq" id="WP_120711170.1">
    <property type="nucleotide sequence ID" value="NZ_RBCJ01000002.1"/>
</dbReference>
<name>A0A3B0C4F5_9FLAO</name>
<dbReference type="EMBL" id="RBCJ01000002">
    <property type="protein sequence ID" value="RKN81015.1"/>
    <property type="molecule type" value="Genomic_DNA"/>
</dbReference>
<evidence type="ECO:0000313" key="1">
    <source>
        <dbReference type="EMBL" id="RKN81015.1"/>
    </source>
</evidence>
<dbReference type="InterPro" id="IPR025345">
    <property type="entry name" value="DUF4249"/>
</dbReference>
<sequence length="278" mass="31422">MKTLFKTAILFLTLSFISCEDVIDVDVQTAPSRLTVEASLDWEKGTTGNEQTIKLSMSTPFFDTTTNTAVTGASVKVTNDSNGTEFVFTDQGNGEYSTSSFVPVIDQSYTLEIQHDGETYSATETMMSVTDITEINQSREDGFDDEALEVNIFFTDPEEEDNYYLFRFQEQGDLLPDFEDLDDEFVNGNEIPWYYEKDDDDDTEEFVPGDVIDIALYGISEDYYNYIRILIEQSGGVDLFGTIPVALKGNCINPTNPDNYAHGYFRLTQVVRASYEFE</sequence>
<protein>
    <submittedName>
        <fullName evidence="1">DUF4249 domain-containing protein</fullName>
    </submittedName>
</protein>
<evidence type="ECO:0000313" key="2">
    <source>
        <dbReference type="Proteomes" id="UP000276603"/>
    </source>
</evidence>
<keyword evidence="2" id="KW-1185">Reference proteome</keyword>
<gene>
    <name evidence="1" type="ORF">D7Z94_08675</name>
</gene>
<dbReference type="Pfam" id="PF14054">
    <property type="entry name" value="DUF4249"/>
    <property type="match status" value="1"/>
</dbReference>
<comment type="caution">
    <text evidence="1">The sequence shown here is derived from an EMBL/GenBank/DDBJ whole genome shotgun (WGS) entry which is preliminary data.</text>
</comment>
<proteinExistence type="predicted"/>
<reference evidence="1 2" key="1">
    <citation type="submission" date="2018-10" db="EMBL/GenBank/DDBJ databases">
        <title>Ulvibacterium marinum gen. nov., sp. nov., a novel marine bacterium of the family Flavobacteriaceae, isolated from a culture of the green alga Ulva prolifera.</title>
        <authorList>
            <person name="Zhang Z."/>
        </authorList>
    </citation>
    <scope>NUCLEOTIDE SEQUENCE [LARGE SCALE GENOMIC DNA]</scope>
    <source>
        <strain evidence="1 2">CCMM003</strain>
    </source>
</reference>
<dbReference type="OrthoDB" id="1430047at2"/>
<dbReference type="Proteomes" id="UP000276603">
    <property type="component" value="Unassembled WGS sequence"/>
</dbReference>
<organism evidence="1 2">
    <name type="scientific">Ulvibacterium marinum</name>
    <dbReference type="NCBI Taxonomy" id="2419782"/>
    <lineage>
        <taxon>Bacteria</taxon>
        <taxon>Pseudomonadati</taxon>
        <taxon>Bacteroidota</taxon>
        <taxon>Flavobacteriia</taxon>
        <taxon>Flavobacteriales</taxon>
        <taxon>Flavobacteriaceae</taxon>
        <taxon>Ulvibacterium</taxon>
    </lineage>
</organism>
<accession>A0A3B0C4F5</accession>
<dbReference type="AlphaFoldDB" id="A0A3B0C4F5"/>
<dbReference type="PROSITE" id="PS51257">
    <property type="entry name" value="PROKAR_LIPOPROTEIN"/>
    <property type="match status" value="1"/>
</dbReference>